<dbReference type="EMBL" id="CAADIK010000023">
    <property type="protein sequence ID" value="VFR69622.1"/>
    <property type="molecule type" value="Genomic_DNA"/>
</dbReference>
<evidence type="ECO:0000313" key="3">
    <source>
        <dbReference type="EMBL" id="VFR98697.1"/>
    </source>
</evidence>
<dbReference type="AlphaFoldDB" id="A0A484RXZ0"/>
<evidence type="ECO:0000313" key="2">
    <source>
        <dbReference type="EMBL" id="VFR69622.1"/>
    </source>
</evidence>
<dbReference type="InterPro" id="IPR049805">
    <property type="entry name" value="Lasso_benenodin"/>
</dbReference>
<proteinExistence type="predicted"/>
<sequence>MDQSIENNARVEAPEDDIIVLGKASVETKGGGLACPPKAWVV</sequence>
<dbReference type="EMBL" id="CAADIZ010000011">
    <property type="protein sequence ID" value="VFS22081.1"/>
    <property type="molecule type" value="Genomic_DNA"/>
</dbReference>
<organism evidence="1">
    <name type="scientific">plant metagenome</name>
    <dbReference type="NCBI Taxonomy" id="1297885"/>
    <lineage>
        <taxon>unclassified sequences</taxon>
        <taxon>metagenomes</taxon>
        <taxon>organismal metagenomes</taxon>
    </lineage>
</organism>
<accession>A0A484RXZ0</accession>
<evidence type="ECO:0000313" key="1">
    <source>
        <dbReference type="EMBL" id="VFR55164.1"/>
    </source>
</evidence>
<name>A0A484RXZ0_9ZZZZ</name>
<evidence type="ECO:0000313" key="4">
    <source>
        <dbReference type="EMBL" id="VFS22081.1"/>
    </source>
</evidence>
<dbReference type="EMBL" id="CAADII010000042">
    <property type="protein sequence ID" value="VFR55164.1"/>
    <property type="molecule type" value="Genomic_DNA"/>
</dbReference>
<gene>
    <name evidence="1" type="ORF">BRI6_4589</name>
    <name evidence="2" type="ORF">BRI9_4592</name>
    <name evidence="3" type="ORF">IVO3_4588</name>
    <name evidence="4" type="ORF">RAN7_4520</name>
</gene>
<dbReference type="Pfam" id="PF24178">
    <property type="entry name" value="Subterisin"/>
    <property type="match status" value="1"/>
</dbReference>
<dbReference type="NCBIfam" id="NF033522">
    <property type="entry name" value="lasso_benenodin"/>
    <property type="match status" value="1"/>
</dbReference>
<reference evidence="1" key="1">
    <citation type="submission" date="2019-03" db="EMBL/GenBank/DDBJ databases">
        <authorList>
            <person name="Danneels B."/>
        </authorList>
    </citation>
    <scope>NUCLEOTIDE SEQUENCE</scope>
</reference>
<dbReference type="EMBL" id="CAADIP010000070">
    <property type="protein sequence ID" value="VFR98697.1"/>
    <property type="molecule type" value="Genomic_DNA"/>
</dbReference>
<protein>
    <submittedName>
        <fullName evidence="1">Uncharacterized protein</fullName>
    </submittedName>
</protein>